<name>R7RX01_STEHR</name>
<dbReference type="InterPro" id="IPR000953">
    <property type="entry name" value="Chromo/chromo_shadow_dom"/>
</dbReference>
<dbReference type="Proteomes" id="UP000053927">
    <property type="component" value="Unassembled WGS sequence"/>
</dbReference>
<dbReference type="SMART" id="SM00298">
    <property type="entry name" value="CHROMO"/>
    <property type="match status" value="1"/>
</dbReference>
<dbReference type="KEGG" id="shs:STEHIDRAFT_143031"/>
<dbReference type="SUPFAM" id="SSF54160">
    <property type="entry name" value="Chromo domain-like"/>
    <property type="match status" value="1"/>
</dbReference>
<evidence type="ECO:0000259" key="4">
    <source>
        <dbReference type="PROSITE" id="PS50013"/>
    </source>
</evidence>
<dbReference type="AlphaFoldDB" id="R7RX01"/>
<feature type="region of interest" description="Disordered" evidence="3">
    <location>
        <begin position="256"/>
        <end position="275"/>
    </location>
</feature>
<organism evidence="5 6">
    <name type="scientific">Stereum hirsutum (strain FP-91666)</name>
    <name type="common">White-rot fungus</name>
    <dbReference type="NCBI Taxonomy" id="721885"/>
    <lineage>
        <taxon>Eukaryota</taxon>
        <taxon>Fungi</taxon>
        <taxon>Dikarya</taxon>
        <taxon>Basidiomycota</taxon>
        <taxon>Agaricomycotina</taxon>
        <taxon>Agaricomycetes</taxon>
        <taxon>Russulales</taxon>
        <taxon>Stereaceae</taxon>
        <taxon>Stereum</taxon>
    </lineage>
</organism>
<dbReference type="PROSITE" id="PS50013">
    <property type="entry name" value="CHROMO_2"/>
    <property type="match status" value="1"/>
</dbReference>
<feature type="non-terminal residue" evidence="5">
    <location>
        <position position="1"/>
    </location>
</feature>
<dbReference type="RefSeq" id="XP_007310908.1">
    <property type="nucleotide sequence ID" value="XM_007310846.1"/>
</dbReference>
<evidence type="ECO:0000313" key="6">
    <source>
        <dbReference type="Proteomes" id="UP000053927"/>
    </source>
</evidence>
<evidence type="ECO:0000256" key="1">
    <source>
        <dbReference type="ARBA" id="ARBA00004123"/>
    </source>
</evidence>
<dbReference type="InterPro" id="IPR016197">
    <property type="entry name" value="Chromo-like_dom_sf"/>
</dbReference>
<dbReference type="InterPro" id="IPR051219">
    <property type="entry name" value="Heterochromatin_chromo-domain"/>
</dbReference>
<feature type="compositionally biased region" description="Low complexity" evidence="3">
    <location>
        <begin position="207"/>
        <end position="228"/>
    </location>
</feature>
<keyword evidence="2" id="KW-0539">Nucleus</keyword>
<sequence length="498" mass="55047">MAQKGPEPVTEENEYTVEKILKACVFTTGPNNSKKLWKYRVKWQGYSNEENSWEPAESFVESEEMIDDFWGHVGMVPRPKASQYSFLEEIVPDDYAEESVRQMRTKPLAQTPLRNGRKRKTADPVTPEPKRKRNNVIKPTAPKSSPKTTSKRTANPKSRSRKRAATPTPKELTPIPQATGYNSEMDAEGETVTDIVETRSDPGELDPSFPVSFSQSQSQSQTQWQSDFQPPPLPLNGHDHSEPLSAIEIGMNAQTDATKTATTSASASGSAGSNPHVHAHRIPAAAIFAGNFDLYDMSLPFLKDAFLGTGLARAMPLPNYQALYDEMISYQLRNDYTAQFYLAAANDNDRGAPSQMKARGIMDEKERPRDIRLLDLREVDHVVFEGSERGFFHCMEDIPDGMGVVGETSTLGGGGQGIFKLTRAWVELDEGEGEGKAPAESGLPVKGKSTRPKEVFEGCFKLGFPGGGKTHQSAFWAVRARVERRKELGLVKNAPPPL</sequence>
<dbReference type="PANTHER" id="PTHR22812">
    <property type="entry name" value="CHROMOBOX PROTEIN"/>
    <property type="match status" value="1"/>
</dbReference>
<dbReference type="InterPro" id="IPR023780">
    <property type="entry name" value="Chromo_domain"/>
</dbReference>
<evidence type="ECO:0000313" key="5">
    <source>
        <dbReference type="EMBL" id="EIM79916.1"/>
    </source>
</evidence>
<dbReference type="GO" id="GO:0005634">
    <property type="term" value="C:nucleus"/>
    <property type="evidence" value="ECO:0007669"/>
    <property type="project" value="UniProtKB-SubCell"/>
</dbReference>
<feature type="compositionally biased region" description="Polar residues" evidence="3">
    <location>
        <begin position="142"/>
        <end position="157"/>
    </location>
</feature>
<protein>
    <recommendedName>
        <fullName evidence="4">Chromo domain-containing protein</fullName>
    </recommendedName>
</protein>
<evidence type="ECO:0000256" key="2">
    <source>
        <dbReference type="ARBA" id="ARBA00023242"/>
    </source>
</evidence>
<keyword evidence="6" id="KW-1185">Reference proteome</keyword>
<dbReference type="CDD" id="cd18968">
    <property type="entry name" value="chromodomain"/>
    <property type="match status" value="1"/>
</dbReference>
<dbReference type="GeneID" id="18799158"/>
<dbReference type="GO" id="GO:0006338">
    <property type="term" value="P:chromatin remodeling"/>
    <property type="evidence" value="ECO:0007669"/>
    <property type="project" value="UniProtKB-ARBA"/>
</dbReference>
<feature type="compositionally biased region" description="Low complexity" evidence="3">
    <location>
        <begin position="256"/>
        <end position="273"/>
    </location>
</feature>
<reference evidence="6" key="1">
    <citation type="journal article" date="2012" name="Science">
        <title>The Paleozoic origin of enzymatic lignin decomposition reconstructed from 31 fungal genomes.</title>
        <authorList>
            <person name="Floudas D."/>
            <person name="Binder M."/>
            <person name="Riley R."/>
            <person name="Barry K."/>
            <person name="Blanchette R.A."/>
            <person name="Henrissat B."/>
            <person name="Martinez A.T."/>
            <person name="Otillar R."/>
            <person name="Spatafora J.W."/>
            <person name="Yadav J.S."/>
            <person name="Aerts A."/>
            <person name="Benoit I."/>
            <person name="Boyd A."/>
            <person name="Carlson A."/>
            <person name="Copeland A."/>
            <person name="Coutinho P.M."/>
            <person name="de Vries R.P."/>
            <person name="Ferreira P."/>
            <person name="Findley K."/>
            <person name="Foster B."/>
            <person name="Gaskell J."/>
            <person name="Glotzer D."/>
            <person name="Gorecki P."/>
            <person name="Heitman J."/>
            <person name="Hesse C."/>
            <person name="Hori C."/>
            <person name="Igarashi K."/>
            <person name="Jurgens J.A."/>
            <person name="Kallen N."/>
            <person name="Kersten P."/>
            <person name="Kohler A."/>
            <person name="Kuees U."/>
            <person name="Kumar T.K.A."/>
            <person name="Kuo A."/>
            <person name="LaButti K."/>
            <person name="Larrondo L.F."/>
            <person name="Lindquist E."/>
            <person name="Ling A."/>
            <person name="Lombard V."/>
            <person name="Lucas S."/>
            <person name="Lundell T."/>
            <person name="Martin R."/>
            <person name="McLaughlin D.J."/>
            <person name="Morgenstern I."/>
            <person name="Morin E."/>
            <person name="Murat C."/>
            <person name="Nagy L.G."/>
            <person name="Nolan M."/>
            <person name="Ohm R.A."/>
            <person name="Patyshakuliyeva A."/>
            <person name="Rokas A."/>
            <person name="Ruiz-Duenas F.J."/>
            <person name="Sabat G."/>
            <person name="Salamov A."/>
            <person name="Samejima M."/>
            <person name="Schmutz J."/>
            <person name="Slot J.C."/>
            <person name="St John F."/>
            <person name="Stenlid J."/>
            <person name="Sun H."/>
            <person name="Sun S."/>
            <person name="Syed K."/>
            <person name="Tsang A."/>
            <person name="Wiebenga A."/>
            <person name="Young D."/>
            <person name="Pisabarro A."/>
            <person name="Eastwood D.C."/>
            <person name="Martin F."/>
            <person name="Cullen D."/>
            <person name="Grigoriev I.V."/>
            <person name="Hibbett D.S."/>
        </authorList>
    </citation>
    <scope>NUCLEOTIDE SEQUENCE [LARGE SCALE GENOMIC DNA]</scope>
    <source>
        <strain evidence="6">FP-91666</strain>
    </source>
</reference>
<dbReference type="EMBL" id="JH687400">
    <property type="protein sequence ID" value="EIM79916.1"/>
    <property type="molecule type" value="Genomic_DNA"/>
</dbReference>
<dbReference type="Pfam" id="PF00385">
    <property type="entry name" value="Chromo"/>
    <property type="match status" value="1"/>
</dbReference>
<proteinExistence type="predicted"/>
<feature type="domain" description="Chromo" evidence="4">
    <location>
        <begin position="15"/>
        <end position="69"/>
    </location>
</feature>
<feature type="region of interest" description="Disordered" evidence="3">
    <location>
        <begin position="101"/>
        <end position="240"/>
    </location>
</feature>
<evidence type="ECO:0000256" key="3">
    <source>
        <dbReference type="SAM" id="MobiDB-lite"/>
    </source>
</evidence>
<comment type="subcellular location">
    <subcellularLocation>
        <location evidence="1">Nucleus</location>
    </subcellularLocation>
</comment>
<accession>R7RX01</accession>
<dbReference type="OrthoDB" id="3268967at2759"/>
<gene>
    <name evidence="5" type="ORF">STEHIDRAFT_143031</name>
</gene>
<dbReference type="Gene3D" id="2.40.50.40">
    <property type="match status" value="1"/>
</dbReference>